<dbReference type="GO" id="GO:0005730">
    <property type="term" value="C:nucleolus"/>
    <property type="evidence" value="ECO:0007669"/>
    <property type="project" value="TreeGrafter"/>
</dbReference>
<dbReference type="SUPFAM" id="SSF52954">
    <property type="entry name" value="Class II aaRS ABD-related"/>
    <property type="match status" value="1"/>
</dbReference>
<evidence type="ECO:0000256" key="1">
    <source>
        <dbReference type="SAM" id="MobiDB-lite"/>
    </source>
</evidence>
<dbReference type="PROSITE" id="PS50833">
    <property type="entry name" value="BRIX"/>
    <property type="match status" value="1"/>
</dbReference>
<feature type="compositionally biased region" description="Acidic residues" evidence="1">
    <location>
        <begin position="117"/>
        <end position="138"/>
    </location>
</feature>
<dbReference type="Pfam" id="PF04427">
    <property type="entry name" value="Brix"/>
    <property type="match status" value="1"/>
</dbReference>
<dbReference type="Proteomes" id="UP000245942">
    <property type="component" value="Unassembled WGS sequence"/>
</dbReference>
<dbReference type="InterPro" id="IPR044281">
    <property type="entry name" value="IMP4/RPF1"/>
</dbReference>
<keyword evidence="4" id="KW-1185">Reference proteome</keyword>
<dbReference type="AlphaFoldDB" id="A0A316UBE6"/>
<feature type="compositionally biased region" description="Polar residues" evidence="1">
    <location>
        <begin position="69"/>
        <end position="82"/>
    </location>
</feature>
<dbReference type="GO" id="GO:0042134">
    <property type="term" value="F:rRNA primary transcript binding"/>
    <property type="evidence" value="ECO:0007669"/>
    <property type="project" value="InterPro"/>
</dbReference>
<reference evidence="3 4" key="1">
    <citation type="journal article" date="2018" name="Mol. Biol. Evol.">
        <title>Broad Genomic Sampling Reveals a Smut Pathogenic Ancestry of the Fungal Clade Ustilaginomycotina.</title>
        <authorList>
            <person name="Kijpornyongpan T."/>
            <person name="Mondo S.J."/>
            <person name="Barry K."/>
            <person name="Sandor L."/>
            <person name="Lee J."/>
            <person name="Lipzen A."/>
            <person name="Pangilinan J."/>
            <person name="LaButti K."/>
            <person name="Hainaut M."/>
            <person name="Henrissat B."/>
            <person name="Grigoriev I.V."/>
            <person name="Spatafora J.W."/>
            <person name="Aime M.C."/>
        </authorList>
    </citation>
    <scope>NUCLEOTIDE SEQUENCE [LARGE SCALE GENOMIC DNA]</scope>
    <source>
        <strain evidence="3 4">MCA 4718</strain>
    </source>
</reference>
<dbReference type="GO" id="GO:0030687">
    <property type="term" value="C:preribosome, large subunit precursor"/>
    <property type="evidence" value="ECO:0007669"/>
    <property type="project" value="TreeGrafter"/>
</dbReference>
<organism evidence="3 4">
    <name type="scientific">Pseudomicrostroma glucosiphilum</name>
    <dbReference type="NCBI Taxonomy" id="1684307"/>
    <lineage>
        <taxon>Eukaryota</taxon>
        <taxon>Fungi</taxon>
        <taxon>Dikarya</taxon>
        <taxon>Basidiomycota</taxon>
        <taxon>Ustilaginomycotina</taxon>
        <taxon>Exobasidiomycetes</taxon>
        <taxon>Microstromatales</taxon>
        <taxon>Microstromatales incertae sedis</taxon>
        <taxon>Pseudomicrostroma</taxon>
    </lineage>
</organism>
<dbReference type="SMART" id="SM00879">
    <property type="entry name" value="Brix"/>
    <property type="match status" value="1"/>
</dbReference>
<feature type="compositionally biased region" description="Basic residues" evidence="1">
    <location>
        <begin position="28"/>
        <end position="38"/>
    </location>
</feature>
<accession>A0A316UBE6</accession>
<proteinExistence type="predicted"/>
<dbReference type="GeneID" id="37012564"/>
<feature type="compositionally biased region" description="Basic and acidic residues" evidence="1">
    <location>
        <begin position="15"/>
        <end position="27"/>
    </location>
</feature>
<feature type="compositionally biased region" description="Low complexity" evidence="1">
    <location>
        <begin position="141"/>
        <end position="174"/>
    </location>
</feature>
<gene>
    <name evidence="3" type="ORF">BCV69DRAFT_267405</name>
</gene>
<evidence type="ECO:0000313" key="4">
    <source>
        <dbReference type="Proteomes" id="UP000245942"/>
    </source>
</evidence>
<feature type="region of interest" description="Disordered" evidence="1">
    <location>
        <begin position="1"/>
        <end position="181"/>
    </location>
</feature>
<dbReference type="PANTHER" id="PTHR22734:SF3">
    <property type="entry name" value="RIBOSOME PRODUCTION FACTOR 1"/>
    <property type="match status" value="1"/>
</dbReference>
<dbReference type="PANTHER" id="PTHR22734">
    <property type="entry name" value="U3 SMALL NUCLEOLAR RIBONUCLEOPROTEIN PROTEIN IMP4"/>
    <property type="match status" value="1"/>
</dbReference>
<feature type="compositionally biased region" description="Basic and acidic residues" evidence="1">
    <location>
        <begin position="390"/>
        <end position="399"/>
    </location>
</feature>
<evidence type="ECO:0000259" key="2">
    <source>
        <dbReference type="PROSITE" id="PS50833"/>
    </source>
</evidence>
<feature type="region of interest" description="Disordered" evidence="1">
    <location>
        <begin position="390"/>
        <end position="428"/>
    </location>
</feature>
<feature type="domain" description="Brix" evidence="2">
    <location>
        <begin position="171"/>
        <end position="359"/>
    </location>
</feature>
<feature type="compositionally biased region" description="Basic and acidic residues" evidence="1">
    <location>
        <begin position="42"/>
        <end position="68"/>
    </location>
</feature>
<dbReference type="OrthoDB" id="264354at2759"/>
<dbReference type="Gene3D" id="3.40.50.10480">
    <property type="entry name" value="Probable brix-domain ribosomal biogenesis protein"/>
    <property type="match status" value="1"/>
</dbReference>
<feature type="compositionally biased region" description="Low complexity" evidence="1">
    <location>
        <begin position="96"/>
        <end position="109"/>
    </location>
</feature>
<dbReference type="InterPro" id="IPR007109">
    <property type="entry name" value="Brix"/>
</dbReference>
<dbReference type="GO" id="GO:0000470">
    <property type="term" value="P:maturation of LSU-rRNA"/>
    <property type="evidence" value="ECO:0007669"/>
    <property type="project" value="TreeGrafter"/>
</dbReference>
<sequence length="445" mass="48660">MPDSPPPRGSFKHIGNKEKRQVEYRKFRSDKRKGKLARRMAQAKEERGPGGEEIKKARLAENKTRTIENTRMFNPTIISEPNSHPGLKPSQAVIDAQQQAAESSSAAAARARKEQGEGSDDEGEGEGEDGEEEDEDEDAKAQAAEEAFEEASAPPAILITTSAPSSSTSPHLASVNARSHPAEKTRDFIDELLNMFPGGEYRPRAKAKGASLGKIAGWARKRGYNAMLVIGEDHKAPTMLTLIGLPEGPTAVFRLTSVQLGKEITGHARSTPHTPELILNNFTTALGHSVGSLLQSLFPSVPQLEGRQVLTAHNQRDFIFFRRHRYEFTIRKGVEKARLQEIGPRFTVKLRKMVNGLPNGAGGWDGVVDFDGDGALTAPIAGSREEAEEEKAAQDEADGRTVQPSSTTATAAAKSKKRTRGQVEEATTEFEWKPKMGVSRRNFYL</sequence>
<evidence type="ECO:0000313" key="3">
    <source>
        <dbReference type="EMBL" id="PWN22188.1"/>
    </source>
</evidence>
<dbReference type="EMBL" id="KZ819323">
    <property type="protein sequence ID" value="PWN22188.1"/>
    <property type="molecule type" value="Genomic_DNA"/>
</dbReference>
<dbReference type="STRING" id="1684307.A0A316UBE6"/>
<protein>
    <submittedName>
        <fullName evidence="3">Brix-domain-containing protein</fullName>
    </submittedName>
</protein>
<dbReference type="RefSeq" id="XP_025349348.1">
    <property type="nucleotide sequence ID" value="XM_025490830.1"/>
</dbReference>
<name>A0A316UBE6_9BASI</name>
<dbReference type="GO" id="GO:0000460">
    <property type="term" value="P:maturation of 5.8S rRNA"/>
    <property type="evidence" value="ECO:0007669"/>
    <property type="project" value="TreeGrafter"/>
</dbReference>